<dbReference type="OrthoDB" id="5779783at2759"/>
<protein>
    <recommendedName>
        <fullName evidence="1">Nucleotide-diphospho-sugar transferase domain-containing protein</fullName>
    </recommendedName>
</protein>
<evidence type="ECO:0000259" key="1">
    <source>
        <dbReference type="Pfam" id="PF03407"/>
    </source>
</evidence>
<dbReference type="Pfam" id="PF03407">
    <property type="entry name" value="Nucleotid_trans"/>
    <property type="match status" value="1"/>
</dbReference>
<keyword evidence="3" id="KW-1185">Reference proteome</keyword>
<dbReference type="EMBL" id="UYYB01095360">
    <property type="protein sequence ID" value="VDM75456.1"/>
    <property type="molecule type" value="Genomic_DNA"/>
</dbReference>
<proteinExistence type="predicted"/>
<dbReference type="PANTHER" id="PTHR31967:SF9">
    <property type="entry name" value="NUCLEOTIDE-DIPHOSPHO-SUGAR TRANSFERASE DOMAIN-CONTAINING PROTEIN"/>
    <property type="match status" value="1"/>
</dbReference>
<sequence>MKRLSLGRLLLYVFLGLVARKIIIALISMHYVHMHKDEVSFNAMIFFGLSSPKMMSSESFKATVNSLPPNEEAFVLILNSHALNMTLNWLCNTEGLEGVHNKSLDTFWAESLSNVDVETRREDIVFDRASEVGDLIAGGYYYAKPSLSSLAYFERLAWDISWWYAPDNAYMTFLCELSGLANCGGLPFSLITNWHWLHAEPSNTSPSFIQFDGETNLGGKLGKMKRLGFYFLEEDGKTCNRTSVEDAYRILNERTSNWSHLASSSQKQFKFYQNVVDSMYSNSFTRWFLNRFMFPYAHYCMLSF</sequence>
<organism evidence="2 3">
    <name type="scientific">Strongylus vulgaris</name>
    <name type="common">Blood worm</name>
    <dbReference type="NCBI Taxonomy" id="40348"/>
    <lineage>
        <taxon>Eukaryota</taxon>
        <taxon>Metazoa</taxon>
        <taxon>Ecdysozoa</taxon>
        <taxon>Nematoda</taxon>
        <taxon>Chromadorea</taxon>
        <taxon>Rhabditida</taxon>
        <taxon>Rhabditina</taxon>
        <taxon>Rhabditomorpha</taxon>
        <taxon>Strongyloidea</taxon>
        <taxon>Strongylidae</taxon>
        <taxon>Strongylus</taxon>
    </lineage>
</organism>
<evidence type="ECO:0000313" key="2">
    <source>
        <dbReference type="EMBL" id="VDM75456.1"/>
    </source>
</evidence>
<gene>
    <name evidence="2" type="ORF">SVUK_LOCUS10454</name>
</gene>
<feature type="domain" description="Nucleotide-diphospho-sugar transferase" evidence="1">
    <location>
        <begin position="114"/>
        <end position="227"/>
    </location>
</feature>
<reference evidence="2 3" key="1">
    <citation type="submission" date="2018-11" db="EMBL/GenBank/DDBJ databases">
        <authorList>
            <consortium name="Pathogen Informatics"/>
        </authorList>
    </citation>
    <scope>NUCLEOTIDE SEQUENCE [LARGE SCALE GENOMIC DNA]</scope>
</reference>
<name>A0A3P7IY99_STRVU</name>
<dbReference type="Proteomes" id="UP000270094">
    <property type="component" value="Unassembled WGS sequence"/>
</dbReference>
<evidence type="ECO:0000313" key="3">
    <source>
        <dbReference type="Proteomes" id="UP000270094"/>
    </source>
</evidence>
<dbReference type="AlphaFoldDB" id="A0A3P7IY99"/>
<accession>A0A3P7IY99</accession>
<dbReference type="InterPro" id="IPR005069">
    <property type="entry name" value="Nucl-diP-sugar_transferase"/>
</dbReference>
<dbReference type="PANTHER" id="PTHR31967">
    <property type="entry name" value="GROUNDHOG (HEDGEHOG-LIKE FAMILY)-RELATED"/>
    <property type="match status" value="1"/>
</dbReference>